<evidence type="ECO:0000256" key="5">
    <source>
        <dbReference type="SAM" id="Phobius"/>
    </source>
</evidence>
<dbReference type="RefSeq" id="WP_190252916.1">
    <property type="nucleotide sequence ID" value="NZ_BMPI01000029.1"/>
</dbReference>
<evidence type="ECO:0000313" key="7">
    <source>
        <dbReference type="Proteomes" id="UP000642070"/>
    </source>
</evidence>
<dbReference type="PANTHER" id="PTHR23514">
    <property type="entry name" value="BYPASS OF STOP CODON PROTEIN 6"/>
    <property type="match status" value="1"/>
</dbReference>
<dbReference type="SUPFAM" id="SSF103473">
    <property type="entry name" value="MFS general substrate transporter"/>
    <property type="match status" value="1"/>
</dbReference>
<dbReference type="AlphaFoldDB" id="A0A917TZS9"/>
<keyword evidence="2 5" id="KW-0812">Transmembrane</keyword>
<feature type="transmembrane region" description="Helical" evidence="5">
    <location>
        <begin position="25"/>
        <end position="44"/>
    </location>
</feature>
<comment type="caution">
    <text evidence="6">The sequence shown here is derived from an EMBL/GenBank/DDBJ whole genome shotgun (WGS) entry which is preliminary data.</text>
</comment>
<feature type="transmembrane region" description="Helical" evidence="5">
    <location>
        <begin position="182"/>
        <end position="200"/>
    </location>
</feature>
<reference evidence="6" key="2">
    <citation type="submission" date="2020-09" db="EMBL/GenBank/DDBJ databases">
        <authorList>
            <person name="Sun Q."/>
            <person name="Ohkuma M."/>
        </authorList>
    </citation>
    <scope>NUCLEOTIDE SEQUENCE</scope>
    <source>
        <strain evidence="6">JCM 19831</strain>
    </source>
</reference>
<evidence type="ECO:0000256" key="4">
    <source>
        <dbReference type="ARBA" id="ARBA00023136"/>
    </source>
</evidence>
<proteinExistence type="predicted"/>
<feature type="transmembrane region" description="Helical" evidence="5">
    <location>
        <begin position="152"/>
        <end position="176"/>
    </location>
</feature>
<accession>A0A917TZS9</accession>
<dbReference type="InterPro" id="IPR011701">
    <property type="entry name" value="MFS"/>
</dbReference>
<dbReference type="PANTHER" id="PTHR23514:SF13">
    <property type="entry name" value="INNER MEMBRANE PROTEIN YBJJ"/>
    <property type="match status" value="1"/>
</dbReference>
<comment type="subcellular location">
    <subcellularLocation>
        <location evidence="1">Membrane</location>
        <topology evidence="1">Multi-pass membrane protein</topology>
    </subcellularLocation>
</comment>
<feature type="transmembrane region" description="Helical" evidence="5">
    <location>
        <begin position="376"/>
        <end position="395"/>
    </location>
</feature>
<keyword evidence="3 5" id="KW-1133">Transmembrane helix</keyword>
<organism evidence="6 7">
    <name type="scientific">Dactylosporangium sucinum</name>
    <dbReference type="NCBI Taxonomy" id="1424081"/>
    <lineage>
        <taxon>Bacteria</taxon>
        <taxon>Bacillati</taxon>
        <taxon>Actinomycetota</taxon>
        <taxon>Actinomycetes</taxon>
        <taxon>Micromonosporales</taxon>
        <taxon>Micromonosporaceae</taxon>
        <taxon>Dactylosporangium</taxon>
    </lineage>
</organism>
<dbReference type="GO" id="GO:0016020">
    <property type="term" value="C:membrane"/>
    <property type="evidence" value="ECO:0007669"/>
    <property type="project" value="UniProtKB-SubCell"/>
</dbReference>
<dbReference type="InterPro" id="IPR051788">
    <property type="entry name" value="MFS_Transporter"/>
</dbReference>
<feature type="transmembrane region" description="Helical" evidence="5">
    <location>
        <begin position="64"/>
        <end position="84"/>
    </location>
</feature>
<feature type="transmembrane region" description="Helical" evidence="5">
    <location>
        <begin position="221"/>
        <end position="238"/>
    </location>
</feature>
<gene>
    <name evidence="6" type="ORF">GCM10007977_055820</name>
</gene>
<evidence type="ECO:0000256" key="1">
    <source>
        <dbReference type="ARBA" id="ARBA00004141"/>
    </source>
</evidence>
<dbReference type="Pfam" id="PF07690">
    <property type="entry name" value="MFS_1"/>
    <property type="match status" value="1"/>
</dbReference>
<dbReference type="Proteomes" id="UP000642070">
    <property type="component" value="Unassembled WGS sequence"/>
</dbReference>
<dbReference type="InterPro" id="IPR036259">
    <property type="entry name" value="MFS_trans_sf"/>
</dbReference>
<dbReference type="EMBL" id="BMPI01000029">
    <property type="protein sequence ID" value="GGM47006.1"/>
    <property type="molecule type" value="Genomic_DNA"/>
</dbReference>
<name>A0A917TZS9_9ACTN</name>
<evidence type="ECO:0000256" key="2">
    <source>
        <dbReference type="ARBA" id="ARBA00022692"/>
    </source>
</evidence>
<feature type="transmembrane region" description="Helical" evidence="5">
    <location>
        <begin position="258"/>
        <end position="279"/>
    </location>
</feature>
<feature type="transmembrane region" description="Helical" evidence="5">
    <location>
        <begin position="91"/>
        <end position="108"/>
    </location>
</feature>
<keyword evidence="7" id="KW-1185">Reference proteome</keyword>
<dbReference type="CDD" id="cd17393">
    <property type="entry name" value="MFS_MosC_like"/>
    <property type="match status" value="1"/>
</dbReference>
<sequence>MAETRAELVEGVVADPSAPDRSAVLARWSVTLLFVIMGLALGSWAARVPDVRRAVGLGDTGWGLANIATNAGEVVSLAVVAILISRVSTRLLAIAGAAVILVNAPLLAASTTVGALVAGLAVWGFAANLLSTPMNTQSVEVQRRYGRPILSTFHAGFSLGMLAGGLLGTAAVAAGLSPAAQMAVSSAVLGVLLLATLRWLPDTARPSRGDGEPKRRLRDRFTPQLLLLAVIAFLAAFTEMSGSQWSALYATEIVGAGAVVGAATYTCLSVAAVGARLIGDRIAARAGRVRFVAWSASIATLGLGLALAVPHPAATMAGFAVLGLGMACVTPTVLGFAGEQPGLTSGEGVSVVVMGQWPGFLVAAPLIGLLAGGVGLRGALLAVVVTAALIVPLVLRVHSKPLPTES</sequence>
<feature type="transmembrane region" description="Helical" evidence="5">
    <location>
        <begin position="291"/>
        <end position="310"/>
    </location>
</feature>
<evidence type="ECO:0000256" key="3">
    <source>
        <dbReference type="ARBA" id="ARBA00022989"/>
    </source>
</evidence>
<dbReference type="GO" id="GO:0022857">
    <property type="term" value="F:transmembrane transporter activity"/>
    <property type="evidence" value="ECO:0007669"/>
    <property type="project" value="InterPro"/>
</dbReference>
<evidence type="ECO:0000313" key="6">
    <source>
        <dbReference type="EMBL" id="GGM47006.1"/>
    </source>
</evidence>
<dbReference type="Gene3D" id="1.20.1250.20">
    <property type="entry name" value="MFS general substrate transporter like domains"/>
    <property type="match status" value="1"/>
</dbReference>
<keyword evidence="4 5" id="KW-0472">Membrane</keyword>
<reference evidence="6" key="1">
    <citation type="journal article" date="2014" name="Int. J. Syst. Evol. Microbiol.">
        <title>Complete genome sequence of Corynebacterium casei LMG S-19264T (=DSM 44701T), isolated from a smear-ripened cheese.</title>
        <authorList>
            <consortium name="US DOE Joint Genome Institute (JGI-PGF)"/>
            <person name="Walter F."/>
            <person name="Albersmeier A."/>
            <person name="Kalinowski J."/>
            <person name="Ruckert C."/>
        </authorList>
    </citation>
    <scope>NUCLEOTIDE SEQUENCE</scope>
    <source>
        <strain evidence="6">JCM 19831</strain>
    </source>
</reference>
<feature type="transmembrane region" description="Helical" evidence="5">
    <location>
        <begin position="316"/>
        <end position="337"/>
    </location>
</feature>
<feature type="transmembrane region" description="Helical" evidence="5">
    <location>
        <begin position="114"/>
        <end position="131"/>
    </location>
</feature>
<protein>
    <submittedName>
        <fullName evidence="6">MFS transporter</fullName>
    </submittedName>
</protein>
<feature type="transmembrane region" description="Helical" evidence="5">
    <location>
        <begin position="349"/>
        <end position="370"/>
    </location>
</feature>